<dbReference type="VEuPathDB" id="VectorBase:PPAI010967"/>
<proteinExistence type="predicted"/>
<protein>
    <submittedName>
        <fullName evidence="1">Uncharacterized protein</fullName>
    </submittedName>
</protein>
<dbReference type="EnsemblMetazoa" id="PPAI010967-RA">
    <property type="protein sequence ID" value="PPAI010967-PA"/>
    <property type="gene ID" value="PPAI010967"/>
</dbReference>
<dbReference type="AlphaFoldDB" id="A0A1B0DQY4"/>
<name>A0A1B0DQY4_PHLPP</name>
<reference evidence="1" key="1">
    <citation type="submission" date="2022-08" db="UniProtKB">
        <authorList>
            <consortium name="EnsemblMetazoa"/>
        </authorList>
    </citation>
    <scope>IDENTIFICATION</scope>
    <source>
        <strain evidence="1">Israel</strain>
    </source>
</reference>
<organism evidence="1 2">
    <name type="scientific">Phlebotomus papatasi</name>
    <name type="common">Sandfly</name>
    <dbReference type="NCBI Taxonomy" id="29031"/>
    <lineage>
        <taxon>Eukaryota</taxon>
        <taxon>Metazoa</taxon>
        <taxon>Ecdysozoa</taxon>
        <taxon>Arthropoda</taxon>
        <taxon>Hexapoda</taxon>
        <taxon>Insecta</taxon>
        <taxon>Pterygota</taxon>
        <taxon>Neoptera</taxon>
        <taxon>Endopterygota</taxon>
        <taxon>Diptera</taxon>
        <taxon>Nematocera</taxon>
        <taxon>Psychodoidea</taxon>
        <taxon>Psychodidae</taxon>
        <taxon>Phlebotomus</taxon>
        <taxon>Phlebotomus</taxon>
    </lineage>
</organism>
<dbReference type="Proteomes" id="UP000092462">
    <property type="component" value="Unassembled WGS sequence"/>
</dbReference>
<evidence type="ECO:0000313" key="1">
    <source>
        <dbReference type="EnsemblMetazoa" id="PPAI010967-PA"/>
    </source>
</evidence>
<sequence>MTHECCAHKKCIYSDFISICS</sequence>
<evidence type="ECO:0000313" key="2">
    <source>
        <dbReference type="Proteomes" id="UP000092462"/>
    </source>
</evidence>
<keyword evidence="2" id="KW-1185">Reference proteome</keyword>
<accession>A0A1B0DQY4</accession>
<dbReference type="EMBL" id="AJVK01019456">
    <property type="status" value="NOT_ANNOTATED_CDS"/>
    <property type="molecule type" value="Genomic_DNA"/>
</dbReference>